<dbReference type="AlphaFoldDB" id="A0AAV3EPN1"/>
<dbReference type="GO" id="GO:0045892">
    <property type="term" value="P:negative regulation of DNA-templated transcription"/>
    <property type="evidence" value="ECO:0007669"/>
    <property type="project" value="TreeGrafter"/>
</dbReference>
<dbReference type="GO" id="GO:0003677">
    <property type="term" value="F:DNA binding"/>
    <property type="evidence" value="ECO:0007669"/>
    <property type="project" value="UniProtKB-KW"/>
</dbReference>
<dbReference type="PROSITE" id="PS50949">
    <property type="entry name" value="HTH_GNTR"/>
    <property type="match status" value="1"/>
</dbReference>
<dbReference type="SMART" id="SM00345">
    <property type="entry name" value="HTH_GNTR"/>
    <property type="match status" value="1"/>
</dbReference>
<sequence length="238" mass="27423">MKQSLNHSPGAKPLYAQLYEILLNKLHSGEYQKDSILPTEAEFQEIFGVSRITARRALAELVNKGYLKRERGIGTLVIRNSEQQSINVRMKLIGGDGEKIERKNISLEPCIPPSKVLETFNLYQDCKIQCLTRVICREQILTQVNYIYLSPNLGHLELNDFNDGLYVAFENRGQNIYSYKDFITSEMPSQEDCMNLLIKDTTPLLVRTRIGYNDKNEPVEYSIGKHISQYYQYIVEGM</sequence>
<protein>
    <submittedName>
        <fullName evidence="5">GntR family transcriptional regulator</fullName>
    </submittedName>
</protein>
<dbReference type="GO" id="GO:0003700">
    <property type="term" value="F:DNA-binding transcription factor activity"/>
    <property type="evidence" value="ECO:0007669"/>
    <property type="project" value="InterPro"/>
</dbReference>
<evidence type="ECO:0000313" key="6">
    <source>
        <dbReference type="Proteomes" id="UP000004521"/>
    </source>
</evidence>
<dbReference type="PRINTS" id="PR00035">
    <property type="entry name" value="HTHGNTR"/>
</dbReference>
<evidence type="ECO:0000256" key="2">
    <source>
        <dbReference type="ARBA" id="ARBA00023125"/>
    </source>
</evidence>
<dbReference type="SUPFAM" id="SSF64288">
    <property type="entry name" value="Chorismate lyase-like"/>
    <property type="match status" value="1"/>
</dbReference>
<dbReference type="PANTHER" id="PTHR44846">
    <property type="entry name" value="MANNOSYL-D-GLYCERATE TRANSPORT/METABOLISM SYSTEM REPRESSOR MNGR-RELATED"/>
    <property type="match status" value="1"/>
</dbReference>
<dbReference type="Proteomes" id="UP000004521">
    <property type="component" value="Chromosome II"/>
</dbReference>
<accession>A0AAV3EPN1</accession>
<evidence type="ECO:0000313" key="5">
    <source>
        <dbReference type="EMBL" id="EHN68751.1"/>
    </source>
</evidence>
<evidence type="ECO:0000259" key="4">
    <source>
        <dbReference type="PROSITE" id="PS50949"/>
    </source>
</evidence>
<dbReference type="InterPro" id="IPR028978">
    <property type="entry name" value="Chorismate_lyase_/UTRA_dom_sf"/>
</dbReference>
<dbReference type="RefSeq" id="WP_005421769.1">
    <property type="nucleotide sequence ID" value="NZ_CM001401.1"/>
</dbReference>
<dbReference type="InterPro" id="IPR036390">
    <property type="entry name" value="WH_DNA-bd_sf"/>
</dbReference>
<evidence type="ECO:0000256" key="1">
    <source>
        <dbReference type="ARBA" id="ARBA00023015"/>
    </source>
</evidence>
<dbReference type="Gene3D" id="3.40.1410.10">
    <property type="entry name" value="Chorismate lyase-like"/>
    <property type="match status" value="1"/>
</dbReference>
<dbReference type="InterPro" id="IPR050679">
    <property type="entry name" value="Bact_HTH_transcr_reg"/>
</dbReference>
<dbReference type="EMBL" id="AHIH01000010">
    <property type="protein sequence ID" value="EHN68751.1"/>
    <property type="molecule type" value="Genomic_DNA"/>
</dbReference>
<organism evidence="5 6">
    <name type="scientific">Aliivibrio fischeri SR5</name>
    <dbReference type="NCBI Taxonomy" id="1088719"/>
    <lineage>
        <taxon>Bacteria</taxon>
        <taxon>Pseudomonadati</taxon>
        <taxon>Pseudomonadota</taxon>
        <taxon>Gammaproteobacteria</taxon>
        <taxon>Vibrionales</taxon>
        <taxon>Vibrionaceae</taxon>
        <taxon>Aliivibrio</taxon>
    </lineage>
</organism>
<keyword evidence="1" id="KW-0805">Transcription regulation</keyword>
<dbReference type="Pfam" id="PF00392">
    <property type="entry name" value="GntR"/>
    <property type="match status" value="1"/>
</dbReference>
<evidence type="ECO:0000256" key="3">
    <source>
        <dbReference type="ARBA" id="ARBA00023163"/>
    </source>
</evidence>
<dbReference type="InterPro" id="IPR011663">
    <property type="entry name" value="UTRA"/>
</dbReference>
<comment type="caution">
    <text evidence="5">The sequence shown here is derived from an EMBL/GenBank/DDBJ whole genome shotgun (WGS) entry which is preliminary data.</text>
</comment>
<reference evidence="5 6" key="1">
    <citation type="journal article" date="2012" name="J. Bacteriol.">
        <title>Draft Genome Sequence of Vibrio fischeri SR5, a Strain Isolated from the Light Organ of the Mediterranean Squid Sepiola robusta.</title>
        <authorList>
            <person name="Gyllborg M.C."/>
            <person name="Sahl J.W."/>
            <person name="Cronin D.C.III."/>
            <person name="Rasko D.A."/>
            <person name="Mandel M.J."/>
        </authorList>
    </citation>
    <scope>NUCLEOTIDE SEQUENCE [LARGE SCALE GENOMIC DNA]</scope>
    <source>
        <strain evidence="5 6">SR5</strain>
    </source>
</reference>
<keyword evidence="3" id="KW-0804">Transcription</keyword>
<dbReference type="InterPro" id="IPR000524">
    <property type="entry name" value="Tscrpt_reg_HTH_GntR"/>
</dbReference>
<gene>
    <name evidence="5" type="ORF">VFSR5_A0048</name>
</gene>
<dbReference type="SUPFAM" id="SSF46785">
    <property type="entry name" value="Winged helix' DNA-binding domain"/>
    <property type="match status" value="1"/>
</dbReference>
<proteinExistence type="predicted"/>
<keyword evidence="2" id="KW-0238">DNA-binding</keyword>
<feature type="domain" description="HTH gntR-type" evidence="4">
    <location>
        <begin position="12"/>
        <end position="80"/>
    </location>
</feature>
<dbReference type="InterPro" id="IPR036388">
    <property type="entry name" value="WH-like_DNA-bd_sf"/>
</dbReference>
<dbReference type="Gene3D" id="1.10.10.10">
    <property type="entry name" value="Winged helix-like DNA-binding domain superfamily/Winged helix DNA-binding domain"/>
    <property type="match status" value="1"/>
</dbReference>
<name>A0AAV3EPN1_ALIFS</name>
<dbReference type="Pfam" id="PF07702">
    <property type="entry name" value="UTRA"/>
    <property type="match status" value="1"/>
</dbReference>
<dbReference type="CDD" id="cd07377">
    <property type="entry name" value="WHTH_GntR"/>
    <property type="match status" value="1"/>
</dbReference>
<dbReference type="SMART" id="SM00866">
    <property type="entry name" value="UTRA"/>
    <property type="match status" value="1"/>
</dbReference>
<dbReference type="PANTHER" id="PTHR44846:SF1">
    <property type="entry name" value="MANNOSYL-D-GLYCERATE TRANSPORT_METABOLISM SYSTEM REPRESSOR MNGR-RELATED"/>
    <property type="match status" value="1"/>
</dbReference>